<dbReference type="GO" id="GO:0043884">
    <property type="term" value="F:CO-methylating acetyl-CoA synthase activity"/>
    <property type="evidence" value="ECO:0007669"/>
    <property type="project" value="UniProtKB-EC"/>
</dbReference>
<evidence type="ECO:0000256" key="2">
    <source>
        <dbReference type="ARBA" id="ARBA00022679"/>
    </source>
</evidence>
<accession>X1ULF7</accession>
<keyword evidence="2" id="KW-0808">Transferase</keyword>
<dbReference type="Pfam" id="PF03598">
    <property type="entry name" value="CdhC"/>
    <property type="match status" value="1"/>
</dbReference>
<sequence length="117" mass="12591">MRVWFAALSDNIKGTPNQPLSLLILKENTAVELGGPQTAGSTFMIWTEDVSLISNGRITLVGRDIVGANGGTLPLGQVTLVGGPAITKEIQPRLEREQYAAERVPGYMVRSTGGRIW</sequence>
<name>X1ULF7_9ZZZZ</name>
<comment type="caution">
    <text evidence="3">The sequence shown here is derived from an EMBL/GenBank/DDBJ whole genome shotgun (WGS) entry which is preliminary data.</text>
</comment>
<dbReference type="EC" id="2.3.1.169" evidence="1"/>
<dbReference type="AlphaFoldDB" id="X1ULF7"/>
<reference evidence="3" key="1">
    <citation type="journal article" date="2014" name="Front. Microbiol.">
        <title>High frequency of phylogenetically diverse reductive dehalogenase-homologous genes in deep subseafloor sedimentary metagenomes.</title>
        <authorList>
            <person name="Kawai M."/>
            <person name="Futagami T."/>
            <person name="Toyoda A."/>
            <person name="Takaki Y."/>
            <person name="Nishi S."/>
            <person name="Hori S."/>
            <person name="Arai W."/>
            <person name="Tsubouchi T."/>
            <person name="Morono Y."/>
            <person name="Uchiyama I."/>
            <person name="Ito T."/>
            <person name="Fujiyama A."/>
            <person name="Inagaki F."/>
            <person name="Takami H."/>
        </authorList>
    </citation>
    <scope>NUCLEOTIDE SEQUENCE</scope>
    <source>
        <strain evidence="3">Expedition CK06-06</strain>
    </source>
</reference>
<evidence type="ECO:0000313" key="3">
    <source>
        <dbReference type="EMBL" id="GAI93174.1"/>
    </source>
</evidence>
<protein>
    <recommendedName>
        <fullName evidence="1">CO-methylating acetyl-CoA synthase</fullName>
        <ecNumber evidence="1">2.3.1.169</ecNumber>
    </recommendedName>
</protein>
<dbReference type="SUPFAM" id="SSF56821">
    <property type="entry name" value="Prismane protein-like"/>
    <property type="match status" value="1"/>
</dbReference>
<organism evidence="3">
    <name type="scientific">marine sediment metagenome</name>
    <dbReference type="NCBI Taxonomy" id="412755"/>
    <lineage>
        <taxon>unclassified sequences</taxon>
        <taxon>metagenomes</taxon>
        <taxon>ecological metagenomes</taxon>
    </lineage>
</organism>
<dbReference type="Gene3D" id="3.30.1650.10">
    <property type="entry name" value="Bifunctional carbon monoxide dehydrogenase/acetyl-coa synthase(codh/acs), Chain M, domain 3"/>
    <property type="match status" value="1"/>
</dbReference>
<dbReference type="InterPro" id="IPR011254">
    <property type="entry name" value="Prismane-like_sf"/>
</dbReference>
<dbReference type="GO" id="GO:0043885">
    <property type="term" value="F:anaerobic carbon-monoxide dehydrogenase activity"/>
    <property type="evidence" value="ECO:0007669"/>
    <property type="project" value="InterPro"/>
</dbReference>
<dbReference type="EMBL" id="BARW01024547">
    <property type="protein sequence ID" value="GAI93174.1"/>
    <property type="molecule type" value="Genomic_DNA"/>
</dbReference>
<feature type="non-terminal residue" evidence="3">
    <location>
        <position position="117"/>
    </location>
</feature>
<proteinExistence type="predicted"/>
<evidence type="ECO:0000256" key="1">
    <source>
        <dbReference type="ARBA" id="ARBA00012244"/>
    </source>
</evidence>
<dbReference type="InterPro" id="IPR038571">
    <property type="entry name" value="CO_DH/Ac-CoA_synth_bsu_3_sf"/>
</dbReference>
<dbReference type="InterPro" id="IPR004461">
    <property type="entry name" value="CO_DH/Ac-CoA_synth_bsu"/>
</dbReference>
<gene>
    <name evidence="3" type="ORF">S12H4_40451</name>
</gene>
<dbReference type="GO" id="GO:0006084">
    <property type="term" value="P:acetyl-CoA metabolic process"/>
    <property type="evidence" value="ECO:0007669"/>
    <property type="project" value="InterPro"/>
</dbReference>